<sequence length="173" mass="18420">MPELYLRFLNRILTPVLLLLSLYLLLRGHNLPGGGFIAGLMAAAAFQLQILSRGHDRVRRTIGPYLNSGIGLGLAIAICSGIVGLLDGFFFKGVWFSLNLPLLGYLKIGTPVIFDLGVFLVVVSVATSYLLGLSRVSDAAALLRRDTDSPVPPDSPASVLWDANVETGPGADS</sequence>
<evidence type="ECO:0000256" key="4">
    <source>
        <dbReference type="ARBA" id="ARBA00022692"/>
    </source>
</evidence>
<comment type="subcellular location">
    <subcellularLocation>
        <location evidence="1">Cell membrane</location>
        <topology evidence="1">Multi-pass membrane protein</topology>
    </subcellularLocation>
</comment>
<evidence type="ECO:0000256" key="2">
    <source>
        <dbReference type="ARBA" id="ARBA00009425"/>
    </source>
</evidence>
<feature type="region of interest" description="Disordered" evidence="7">
    <location>
        <begin position="147"/>
        <end position="173"/>
    </location>
</feature>
<evidence type="ECO:0000256" key="1">
    <source>
        <dbReference type="ARBA" id="ARBA00004651"/>
    </source>
</evidence>
<protein>
    <submittedName>
        <fullName evidence="10">Na(+)/H(+) antiporter subunit B</fullName>
    </submittedName>
</protein>
<organism evidence="10">
    <name type="scientific">Caldilineaceae bacterium SB0664_bin_27</name>
    <dbReference type="NCBI Taxonomy" id="2605260"/>
    <lineage>
        <taxon>Bacteria</taxon>
        <taxon>Bacillati</taxon>
        <taxon>Chloroflexota</taxon>
        <taxon>Caldilineae</taxon>
        <taxon>Caldilineales</taxon>
        <taxon>Caldilineaceae</taxon>
    </lineage>
</organism>
<proteinExistence type="inferred from homology"/>
<feature type="transmembrane region" description="Helical" evidence="8">
    <location>
        <begin position="111"/>
        <end position="131"/>
    </location>
</feature>
<comment type="caution">
    <text evidence="10">The sequence shown here is derived from an EMBL/GenBank/DDBJ whole genome shotgun (WGS) entry which is preliminary data.</text>
</comment>
<evidence type="ECO:0000256" key="7">
    <source>
        <dbReference type="SAM" id="MobiDB-lite"/>
    </source>
</evidence>
<dbReference type="PANTHER" id="PTHR33932">
    <property type="entry name" value="NA(+)/H(+) ANTIPORTER SUBUNIT B"/>
    <property type="match status" value="1"/>
</dbReference>
<feature type="transmembrane region" description="Helical" evidence="8">
    <location>
        <begin position="64"/>
        <end position="91"/>
    </location>
</feature>
<dbReference type="EMBL" id="VXRG01000028">
    <property type="protein sequence ID" value="MXY92395.1"/>
    <property type="molecule type" value="Genomic_DNA"/>
</dbReference>
<name>A0A6B0YQH3_9CHLR</name>
<accession>A0A6B0YQH3</accession>
<keyword evidence="4 8" id="KW-0812">Transmembrane</keyword>
<keyword evidence="3" id="KW-1003">Cell membrane</keyword>
<evidence type="ECO:0000256" key="5">
    <source>
        <dbReference type="ARBA" id="ARBA00022989"/>
    </source>
</evidence>
<reference evidence="10" key="1">
    <citation type="submission" date="2019-09" db="EMBL/GenBank/DDBJ databases">
        <title>Characterisation of the sponge microbiome using genome-centric metagenomics.</title>
        <authorList>
            <person name="Engelberts J.P."/>
            <person name="Robbins S.J."/>
            <person name="De Goeij J.M."/>
            <person name="Aranda M."/>
            <person name="Bell S.C."/>
            <person name="Webster N.S."/>
        </authorList>
    </citation>
    <scope>NUCLEOTIDE SEQUENCE</scope>
    <source>
        <strain evidence="10">SB0664_bin_27</strain>
    </source>
</reference>
<evidence type="ECO:0000256" key="6">
    <source>
        <dbReference type="ARBA" id="ARBA00023136"/>
    </source>
</evidence>
<evidence type="ECO:0000256" key="3">
    <source>
        <dbReference type="ARBA" id="ARBA00022475"/>
    </source>
</evidence>
<evidence type="ECO:0000256" key="8">
    <source>
        <dbReference type="SAM" id="Phobius"/>
    </source>
</evidence>
<dbReference type="InterPro" id="IPR007182">
    <property type="entry name" value="MnhB"/>
</dbReference>
<keyword evidence="5 8" id="KW-1133">Transmembrane helix</keyword>
<evidence type="ECO:0000313" key="10">
    <source>
        <dbReference type="EMBL" id="MXY92395.1"/>
    </source>
</evidence>
<dbReference type="InterPro" id="IPR050622">
    <property type="entry name" value="CPA3_antiporter_subunitB"/>
</dbReference>
<comment type="similarity">
    <text evidence="2">Belongs to the CPA3 antiporters (TC 2.A.63) subunit B family.</text>
</comment>
<gene>
    <name evidence="10" type="ORF">F4Y42_02995</name>
</gene>
<dbReference type="PANTHER" id="PTHR33932:SF4">
    <property type="entry name" value="NA(+)_H(+) ANTIPORTER SUBUNIT B"/>
    <property type="match status" value="1"/>
</dbReference>
<feature type="domain" description="Na+/H+ antiporter MnhB subunit-related protein" evidence="9">
    <location>
        <begin position="6"/>
        <end position="127"/>
    </location>
</feature>
<feature type="transmembrane region" description="Helical" evidence="8">
    <location>
        <begin position="12"/>
        <end position="29"/>
    </location>
</feature>
<dbReference type="Pfam" id="PF04039">
    <property type="entry name" value="MnhB"/>
    <property type="match status" value="1"/>
</dbReference>
<feature type="transmembrane region" description="Helical" evidence="8">
    <location>
        <begin position="35"/>
        <end position="52"/>
    </location>
</feature>
<evidence type="ECO:0000259" key="9">
    <source>
        <dbReference type="Pfam" id="PF04039"/>
    </source>
</evidence>
<dbReference type="AlphaFoldDB" id="A0A6B0YQH3"/>
<keyword evidence="6 8" id="KW-0472">Membrane</keyword>
<dbReference type="GO" id="GO:0005886">
    <property type="term" value="C:plasma membrane"/>
    <property type="evidence" value="ECO:0007669"/>
    <property type="project" value="UniProtKB-SubCell"/>
</dbReference>